<dbReference type="CDD" id="cd02257">
    <property type="entry name" value="Peptidase_C19"/>
    <property type="match status" value="1"/>
</dbReference>
<dbReference type="KEGG" id="ptrr:6341757"/>
<dbReference type="RefSeq" id="XP_001933859.2">
    <property type="nucleotide sequence ID" value="XM_001933824.2"/>
</dbReference>
<dbReference type="PANTHER" id="PTHR21646:SF46">
    <property type="entry name" value="UBIQUITIN CARBOXYL-TERMINAL HYDROLASE"/>
    <property type="match status" value="1"/>
</dbReference>
<proteinExistence type="predicted"/>
<accession>B2W278</accession>
<sequence>MSAPARTTARTRAGAVHPSTRLVRTQLQQDRDRIAGRIKKTWPTRRYQGSRGIQNPNNWCFINSVLQALLHLPKLLSLLQIHRHTTLSVNEADDITPACGACIMRDLINDYWGNTPITRPIRNPGPDVTRIGHIAIKSRITTRVRGEYIEQDDADTMYIKVVEYMRNASLAKGWSNQIRSLFHLDTVQYAQCQMCPATRVVIEESNAEMAIHPSATFDAAIRTYFYDTIDMHCDTCRIHEQSHWTRREIVAGPQYLKIRINLFGGRMVMGDEGLEYQGIKIPHSMPIHEVLDLTQYQEVPTLPLRYKIHSVISHSDPIYSGHYVCSTKGQGNDITCISDTHKEPFNLQSLLQSPQRPTITGQKDVYVLTYVRDDGVLTDAQKALKKLL</sequence>
<dbReference type="GeneID" id="6341757"/>
<dbReference type="OMA" id="NDCYRNA"/>
<dbReference type="InterPro" id="IPR038765">
    <property type="entry name" value="Papain-like_cys_pep_sf"/>
</dbReference>
<dbReference type="SUPFAM" id="SSF54001">
    <property type="entry name" value="Cysteine proteinases"/>
    <property type="match status" value="1"/>
</dbReference>
<dbReference type="InterPro" id="IPR001394">
    <property type="entry name" value="Peptidase_C19_UCH"/>
</dbReference>
<dbReference type="GO" id="GO:0004843">
    <property type="term" value="F:cysteine-type deubiquitinase activity"/>
    <property type="evidence" value="ECO:0007669"/>
    <property type="project" value="InterPro"/>
</dbReference>
<dbReference type="InParanoid" id="B2W278"/>
<dbReference type="OrthoDB" id="3688498at2759"/>
<dbReference type="HOGENOM" id="CLU_008279_10_2_1"/>
<dbReference type="STRING" id="426418.B2W278"/>
<dbReference type="PANTHER" id="PTHR21646">
    <property type="entry name" value="UBIQUITIN CARBOXYL-TERMINAL HYDROLASE"/>
    <property type="match status" value="1"/>
</dbReference>
<protein>
    <recommendedName>
        <fullName evidence="1">USP domain-containing protein</fullName>
    </recommendedName>
</protein>
<dbReference type="GO" id="GO:0016579">
    <property type="term" value="P:protein deubiquitination"/>
    <property type="evidence" value="ECO:0007669"/>
    <property type="project" value="InterPro"/>
</dbReference>
<organism evidence="2 3">
    <name type="scientific">Pyrenophora tritici-repentis (strain Pt-1C-BFP)</name>
    <name type="common">Wheat tan spot fungus</name>
    <name type="synonym">Drechslera tritici-repentis</name>
    <dbReference type="NCBI Taxonomy" id="426418"/>
    <lineage>
        <taxon>Eukaryota</taxon>
        <taxon>Fungi</taxon>
        <taxon>Dikarya</taxon>
        <taxon>Ascomycota</taxon>
        <taxon>Pezizomycotina</taxon>
        <taxon>Dothideomycetes</taxon>
        <taxon>Pleosporomycetidae</taxon>
        <taxon>Pleosporales</taxon>
        <taxon>Pleosporineae</taxon>
        <taxon>Pleosporaceae</taxon>
        <taxon>Pyrenophora</taxon>
    </lineage>
</organism>
<reference evidence="3" key="1">
    <citation type="journal article" date="2013" name="G3 (Bethesda)">
        <title>Comparative genomics of a plant-pathogenic fungus, Pyrenophora tritici-repentis, reveals transduplication and the impact of repeat elements on pathogenicity and population divergence.</title>
        <authorList>
            <person name="Manning V.A."/>
            <person name="Pandelova I."/>
            <person name="Dhillon B."/>
            <person name="Wilhelm L.J."/>
            <person name="Goodwin S.B."/>
            <person name="Berlin A.M."/>
            <person name="Figueroa M."/>
            <person name="Freitag M."/>
            <person name="Hane J.K."/>
            <person name="Henrissat B."/>
            <person name="Holman W.H."/>
            <person name="Kodira C.D."/>
            <person name="Martin J."/>
            <person name="Oliver R.P."/>
            <person name="Robbertse B."/>
            <person name="Schackwitz W."/>
            <person name="Schwartz D.C."/>
            <person name="Spatafora J.W."/>
            <person name="Turgeon B.G."/>
            <person name="Yandava C."/>
            <person name="Young S."/>
            <person name="Zhou S."/>
            <person name="Zeng Q."/>
            <person name="Grigoriev I.V."/>
            <person name="Ma L.-J."/>
            <person name="Ciuffetti L.M."/>
        </authorList>
    </citation>
    <scope>NUCLEOTIDE SEQUENCE [LARGE SCALE GENOMIC DNA]</scope>
    <source>
        <strain evidence="3">Pt-1C-BFP</strain>
    </source>
</reference>
<dbReference type="InterPro" id="IPR050185">
    <property type="entry name" value="Ub_carboxyl-term_hydrolase"/>
</dbReference>
<evidence type="ECO:0000313" key="3">
    <source>
        <dbReference type="Proteomes" id="UP000001471"/>
    </source>
</evidence>
<dbReference type="AlphaFoldDB" id="B2W278"/>
<gene>
    <name evidence="2" type="ORF">PTRG_03526</name>
</gene>
<dbReference type="Pfam" id="PF00443">
    <property type="entry name" value="UCH"/>
    <property type="match status" value="1"/>
</dbReference>
<name>B2W278_PYRTR</name>
<evidence type="ECO:0000259" key="1">
    <source>
        <dbReference type="PROSITE" id="PS50235"/>
    </source>
</evidence>
<dbReference type="PROSITE" id="PS50235">
    <property type="entry name" value="USP_3"/>
    <property type="match status" value="1"/>
</dbReference>
<dbReference type="InterPro" id="IPR028889">
    <property type="entry name" value="USP"/>
</dbReference>
<dbReference type="Gene3D" id="3.90.70.10">
    <property type="entry name" value="Cysteine proteinases"/>
    <property type="match status" value="1"/>
</dbReference>
<dbReference type="Proteomes" id="UP000001471">
    <property type="component" value="Unassembled WGS sequence"/>
</dbReference>
<dbReference type="EMBL" id="DS231617">
    <property type="protein sequence ID" value="EDU46364.1"/>
    <property type="molecule type" value="Genomic_DNA"/>
</dbReference>
<dbReference type="eggNOG" id="KOG1865">
    <property type="taxonomic scope" value="Eukaryota"/>
</dbReference>
<feature type="domain" description="USP" evidence="1">
    <location>
        <begin position="51"/>
        <end position="373"/>
    </location>
</feature>
<evidence type="ECO:0000313" key="2">
    <source>
        <dbReference type="EMBL" id="EDU46364.1"/>
    </source>
</evidence>